<organism evidence="1 2">
    <name type="scientific">Helicobacter brantae</name>
    <dbReference type="NCBI Taxonomy" id="375927"/>
    <lineage>
        <taxon>Bacteria</taxon>
        <taxon>Pseudomonadati</taxon>
        <taxon>Campylobacterota</taxon>
        <taxon>Epsilonproteobacteria</taxon>
        <taxon>Campylobacterales</taxon>
        <taxon>Helicobacteraceae</taxon>
        <taxon>Helicobacter</taxon>
    </lineage>
</organism>
<reference evidence="1 2" key="1">
    <citation type="submission" date="2018-04" db="EMBL/GenBank/DDBJ databases">
        <title>Novel Campyloabacter and Helicobacter Species and Strains.</title>
        <authorList>
            <person name="Mannion A.J."/>
            <person name="Shen Z."/>
            <person name="Fox J.G."/>
        </authorList>
    </citation>
    <scope>NUCLEOTIDE SEQUENCE [LARGE SCALE GENOMIC DNA]</scope>
    <source>
        <strain evidence="1 2">MIT 04-9366</strain>
    </source>
</reference>
<dbReference type="AlphaFoldDB" id="A0A3D8J0R4"/>
<proteinExistence type="predicted"/>
<gene>
    <name evidence="1" type="ORF">CQA58_04565</name>
</gene>
<accession>A0A3D8J0R4</accession>
<evidence type="ECO:0000313" key="2">
    <source>
        <dbReference type="Proteomes" id="UP000257045"/>
    </source>
</evidence>
<dbReference type="OrthoDB" id="9813050at2"/>
<dbReference type="EMBL" id="NXLV01000006">
    <property type="protein sequence ID" value="RDU70800.1"/>
    <property type="molecule type" value="Genomic_DNA"/>
</dbReference>
<sequence>MPTLQNLNNAVDRLYLTDKTTFIHNFSIQRYQSIGGQEKYQKYFEITKSLYPAIATIEIILRNKINNTLTKHSAYWIMDFYFYEGEVKGNFGKEITLKMKDSILKVLLTLGAKSNDIEGFWEKCKEKEAIHYSILSKLTFGFWIMVLHNEKIFNNLYQADINFAKNVFPKLEERPTKDPSLFFSFLHHESKATLKIIKDRLFPSHRTLILASFLTSIRNRLSHCEFLFKEKKNITTKSSKVKAYLKDTQSNVIRYLVCILESFED</sequence>
<keyword evidence="2" id="KW-1185">Reference proteome</keyword>
<protein>
    <recommendedName>
        <fullName evidence="3">CAAX protease</fullName>
    </recommendedName>
</protein>
<evidence type="ECO:0008006" key="3">
    <source>
        <dbReference type="Google" id="ProtNLM"/>
    </source>
</evidence>
<dbReference type="RefSeq" id="WP_115569545.1">
    <property type="nucleotide sequence ID" value="NZ_NXLV01000006.1"/>
</dbReference>
<dbReference type="Proteomes" id="UP000257045">
    <property type="component" value="Unassembled WGS sequence"/>
</dbReference>
<name>A0A3D8J0R4_9HELI</name>
<comment type="caution">
    <text evidence="1">The sequence shown here is derived from an EMBL/GenBank/DDBJ whole genome shotgun (WGS) entry which is preliminary data.</text>
</comment>
<evidence type="ECO:0000313" key="1">
    <source>
        <dbReference type="EMBL" id="RDU70800.1"/>
    </source>
</evidence>